<organism evidence="1 2">
    <name type="scientific">Streptomyces glaucus</name>
    <dbReference type="NCBI Taxonomy" id="284029"/>
    <lineage>
        <taxon>Bacteria</taxon>
        <taxon>Bacillati</taxon>
        <taxon>Actinomycetota</taxon>
        <taxon>Actinomycetes</taxon>
        <taxon>Kitasatosporales</taxon>
        <taxon>Streptomycetaceae</taxon>
        <taxon>Streptomyces</taxon>
    </lineage>
</organism>
<evidence type="ECO:0000313" key="1">
    <source>
        <dbReference type="EMBL" id="GAA2421175.1"/>
    </source>
</evidence>
<gene>
    <name evidence="1" type="ORF">GCM10010421_03230</name>
</gene>
<name>A0ABN3J3X9_9ACTN</name>
<evidence type="ECO:0000313" key="2">
    <source>
        <dbReference type="Proteomes" id="UP001500460"/>
    </source>
</evidence>
<dbReference type="Proteomes" id="UP001500460">
    <property type="component" value="Unassembled WGS sequence"/>
</dbReference>
<comment type="caution">
    <text evidence="1">The sequence shown here is derived from an EMBL/GenBank/DDBJ whole genome shotgun (WGS) entry which is preliminary data.</text>
</comment>
<dbReference type="RefSeq" id="WP_344599515.1">
    <property type="nucleotide sequence ID" value="NZ_BAAATK010000002.1"/>
</dbReference>
<protein>
    <submittedName>
        <fullName evidence="1">Uncharacterized protein</fullName>
    </submittedName>
</protein>
<keyword evidence="2" id="KW-1185">Reference proteome</keyword>
<sequence>MDGSREDEARDARSELLGLCRFAAPGLARGVPREKAPADFHNGLGGLGRRGVVSLDDMARARARRAPDAREHLAQWAKGFADGYRSARAAAVPQVLDAREAAVPAAARRALAVYPDANALIRFPDRAGTVTDVAGPFTGDPSRRPSRGS</sequence>
<reference evidence="1 2" key="1">
    <citation type="journal article" date="2019" name="Int. J. Syst. Evol. Microbiol.">
        <title>The Global Catalogue of Microorganisms (GCM) 10K type strain sequencing project: providing services to taxonomists for standard genome sequencing and annotation.</title>
        <authorList>
            <consortium name="The Broad Institute Genomics Platform"/>
            <consortium name="The Broad Institute Genome Sequencing Center for Infectious Disease"/>
            <person name="Wu L."/>
            <person name="Ma J."/>
        </authorList>
    </citation>
    <scope>NUCLEOTIDE SEQUENCE [LARGE SCALE GENOMIC DNA]</scope>
    <source>
        <strain evidence="1 2">JCM 6922</strain>
    </source>
</reference>
<proteinExistence type="predicted"/>
<dbReference type="EMBL" id="BAAATK010000002">
    <property type="protein sequence ID" value="GAA2421175.1"/>
    <property type="molecule type" value="Genomic_DNA"/>
</dbReference>
<accession>A0ABN3J3X9</accession>